<gene>
    <name evidence="4" type="ORF">LFA_pA0244</name>
</gene>
<dbReference type="Proteomes" id="UP000032430">
    <property type="component" value="Plasmid II"/>
</dbReference>
<accession>A0A098GD07</accession>
<name>A0A098GD07_9GAMM</name>
<evidence type="ECO:0000259" key="3">
    <source>
        <dbReference type="Pfam" id="PF23536"/>
    </source>
</evidence>
<keyword evidence="4" id="KW-0614">Plasmid</keyword>
<sequence length="239" mass="27055">MKSLHILVLSCVLLTSLHAGNTAALLKFEEGERFTLSLSSLNFNRIDVEGERIIKVSFPEHSFIVEQSKETEDDLDGAVVLKPLAHIPLTVYFTTSLNHHFSATISPTEDLGKTIKLVSKKLKGFDYAKAKEQSQYQNSDLMTALMEGTQPSGFQEVEIKPTTFRLHKQLKVTLVKQYRGKDSSGYVYRIENQSQKPMELTPTLFDHPKLVTMELSEKMLQASQTAYFYGIYREQSNIG</sequence>
<dbReference type="InterPro" id="IPR055397">
    <property type="entry name" value="TraK_C"/>
</dbReference>
<keyword evidence="5" id="KW-1185">Reference proteome</keyword>
<evidence type="ECO:0000256" key="1">
    <source>
        <dbReference type="SAM" id="SignalP"/>
    </source>
</evidence>
<evidence type="ECO:0000313" key="4">
    <source>
        <dbReference type="EMBL" id="CEG59341.1"/>
    </source>
</evidence>
<dbReference type="Pfam" id="PF06586">
    <property type="entry name" value="TraK_N"/>
    <property type="match status" value="1"/>
</dbReference>
<geneLocation type="plasmid" evidence="5">
    <name>LLAP10_pA</name>
</geneLocation>
<dbReference type="Pfam" id="PF23536">
    <property type="entry name" value="TraK_C"/>
    <property type="match status" value="1"/>
</dbReference>
<dbReference type="EMBL" id="LN614828">
    <property type="protein sequence ID" value="CEG59341.1"/>
    <property type="molecule type" value="Genomic_DNA"/>
</dbReference>
<feature type="domain" description="TraK C-terminal" evidence="3">
    <location>
        <begin position="141"/>
        <end position="229"/>
    </location>
</feature>
<proteinExistence type="predicted"/>
<dbReference type="InterPro" id="IPR010563">
    <property type="entry name" value="TraK_N"/>
</dbReference>
<dbReference type="OrthoDB" id="5634440at2"/>
<evidence type="ECO:0000259" key="2">
    <source>
        <dbReference type="Pfam" id="PF06586"/>
    </source>
</evidence>
<reference evidence="5" key="1">
    <citation type="submission" date="2014-09" db="EMBL/GenBank/DDBJ databases">
        <authorList>
            <person name="Gomez-Valero L."/>
        </authorList>
    </citation>
    <scope>NUCLEOTIDE SEQUENCE [LARGE SCALE GENOMIC DNA]</scope>
    <source>
        <strain evidence="5">ATCC700992</strain>
        <plasmid evidence="5">LLAP10_pA</plasmid>
    </source>
</reference>
<feature type="chain" id="PRO_5001935554" evidence="1">
    <location>
        <begin position="20"/>
        <end position="239"/>
    </location>
</feature>
<organism evidence="4 5">
    <name type="scientific">Legionella fallonii LLAP-10</name>
    <dbReference type="NCBI Taxonomy" id="1212491"/>
    <lineage>
        <taxon>Bacteria</taxon>
        <taxon>Pseudomonadati</taxon>
        <taxon>Pseudomonadota</taxon>
        <taxon>Gammaproteobacteria</taxon>
        <taxon>Legionellales</taxon>
        <taxon>Legionellaceae</taxon>
        <taxon>Legionella</taxon>
    </lineage>
</organism>
<dbReference type="HOGENOM" id="CLU_1159934_0_0_6"/>
<protein>
    <submittedName>
        <fullName evidence="4">Putative conjugative transfer protein TraK</fullName>
    </submittedName>
</protein>
<dbReference type="KEGG" id="lfa:LFA_pA0244"/>
<feature type="domain" description="TraK N-terminal" evidence="2">
    <location>
        <begin position="30"/>
        <end position="121"/>
    </location>
</feature>
<feature type="signal peptide" evidence="1">
    <location>
        <begin position="1"/>
        <end position="19"/>
    </location>
</feature>
<keyword evidence="1" id="KW-0732">Signal</keyword>
<dbReference type="InterPro" id="IPR014126">
    <property type="entry name" value="TraK_Ftype"/>
</dbReference>
<dbReference type="RefSeq" id="WP_045097913.1">
    <property type="nucleotide sequence ID" value="NZ_LN614828.1"/>
</dbReference>
<evidence type="ECO:0000313" key="5">
    <source>
        <dbReference type="Proteomes" id="UP000032430"/>
    </source>
</evidence>
<dbReference type="NCBIfam" id="TIGR02756">
    <property type="entry name" value="TraK_Ftype"/>
    <property type="match status" value="1"/>
</dbReference>
<dbReference type="AlphaFoldDB" id="A0A098GD07"/>